<evidence type="ECO:0000313" key="11">
    <source>
        <dbReference type="Proteomes" id="UP000321577"/>
    </source>
</evidence>
<evidence type="ECO:0000256" key="3">
    <source>
        <dbReference type="ARBA" id="ARBA00022448"/>
    </source>
</evidence>
<dbReference type="InterPro" id="IPR001626">
    <property type="entry name" value="ABC_TroCD"/>
</dbReference>
<sequence>MPKLEAGGITAYVHHPMPQDLPPISYYLAMPAGQRALLACLMIGFANGFVSAFVVLRKSALKVGTLSHALLPGIALAVLLVGLTQWSALAGAVFAAMIVGLGSIFLSRTSRLDQDTSMGILYTTAFAGGYLILTQLNVRQKLDEWLFGSIVGMADSDLWIAFGISVVAVLALTALQRPLLIYLFEPNIAASLGVPVRFLNYATFAITILVLISSLQAVGCILSVGLMVAPAATVYLLTDNARALFWGGGIIGGLGSVAAFFISYPLGWSMSSTIILVLGALFLLAYIFSPRYGLFSRRKVS</sequence>
<keyword evidence="5 8" id="KW-0812">Transmembrane</keyword>
<dbReference type="PANTHER" id="PTHR30477:SF3">
    <property type="entry name" value="METAL TRANSPORT SYSTEM MEMBRANE PROTEIN CT_069-RELATED"/>
    <property type="match status" value="1"/>
</dbReference>
<evidence type="ECO:0000256" key="2">
    <source>
        <dbReference type="ARBA" id="ARBA00008034"/>
    </source>
</evidence>
<feature type="transmembrane region" description="Helical" evidence="9">
    <location>
        <begin position="216"/>
        <end position="237"/>
    </location>
</feature>
<keyword evidence="4" id="KW-1003">Cell membrane</keyword>
<dbReference type="Pfam" id="PF00950">
    <property type="entry name" value="ABC-3"/>
    <property type="match status" value="1"/>
</dbReference>
<accession>A0A512MGF5</accession>
<dbReference type="GO" id="GO:0010043">
    <property type="term" value="P:response to zinc ion"/>
    <property type="evidence" value="ECO:0007669"/>
    <property type="project" value="TreeGrafter"/>
</dbReference>
<feature type="transmembrane region" description="Helical" evidence="9">
    <location>
        <begin position="119"/>
        <end position="138"/>
    </location>
</feature>
<comment type="similarity">
    <text evidence="2 8">Belongs to the ABC-3 integral membrane protein family.</text>
</comment>
<dbReference type="GO" id="GO:0055085">
    <property type="term" value="P:transmembrane transport"/>
    <property type="evidence" value="ECO:0007669"/>
    <property type="project" value="InterPro"/>
</dbReference>
<feature type="transmembrane region" description="Helical" evidence="9">
    <location>
        <begin position="158"/>
        <end position="175"/>
    </location>
</feature>
<evidence type="ECO:0000256" key="9">
    <source>
        <dbReference type="SAM" id="Phobius"/>
    </source>
</evidence>
<feature type="transmembrane region" description="Helical" evidence="9">
    <location>
        <begin position="187"/>
        <end position="210"/>
    </location>
</feature>
<feature type="transmembrane region" description="Helical" evidence="9">
    <location>
        <begin position="36"/>
        <end position="56"/>
    </location>
</feature>
<dbReference type="EMBL" id="BKAG01000059">
    <property type="protein sequence ID" value="GEP45823.1"/>
    <property type="molecule type" value="Genomic_DNA"/>
</dbReference>
<comment type="subcellular location">
    <subcellularLocation>
        <location evidence="1 8">Cell membrane</location>
        <topology evidence="1 8">Multi-pass membrane protein</topology>
    </subcellularLocation>
</comment>
<evidence type="ECO:0000256" key="5">
    <source>
        <dbReference type="ARBA" id="ARBA00022692"/>
    </source>
</evidence>
<evidence type="ECO:0000256" key="1">
    <source>
        <dbReference type="ARBA" id="ARBA00004651"/>
    </source>
</evidence>
<evidence type="ECO:0000256" key="6">
    <source>
        <dbReference type="ARBA" id="ARBA00022989"/>
    </source>
</evidence>
<keyword evidence="11" id="KW-1185">Reference proteome</keyword>
<feature type="transmembrane region" description="Helical" evidence="9">
    <location>
        <begin position="244"/>
        <end position="264"/>
    </location>
</feature>
<keyword evidence="6 9" id="KW-1133">Transmembrane helix</keyword>
<reference evidence="10 11" key="1">
    <citation type="submission" date="2019-07" db="EMBL/GenBank/DDBJ databases">
        <title>Whole genome shotgun sequence of Brevifollis gellanilyticus NBRC 108608.</title>
        <authorList>
            <person name="Hosoyama A."/>
            <person name="Uohara A."/>
            <person name="Ohji S."/>
            <person name="Ichikawa N."/>
        </authorList>
    </citation>
    <scope>NUCLEOTIDE SEQUENCE [LARGE SCALE GENOMIC DNA]</scope>
    <source>
        <strain evidence="10 11">NBRC 108608</strain>
    </source>
</reference>
<gene>
    <name evidence="10" type="primary">sloB</name>
    <name evidence="10" type="ORF">BGE01nite_51140</name>
</gene>
<dbReference type="Gene3D" id="1.10.3470.10">
    <property type="entry name" value="ABC transporter involved in vitamin B12 uptake, BtuC"/>
    <property type="match status" value="1"/>
</dbReference>
<comment type="caution">
    <text evidence="10">The sequence shown here is derived from an EMBL/GenBank/DDBJ whole genome shotgun (WGS) entry which is preliminary data.</text>
</comment>
<feature type="transmembrane region" description="Helical" evidence="9">
    <location>
        <begin position="89"/>
        <end position="107"/>
    </location>
</feature>
<evidence type="ECO:0000256" key="4">
    <source>
        <dbReference type="ARBA" id="ARBA00022475"/>
    </source>
</evidence>
<protein>
    <submittedName>
        <fullName evidence="10">Membrane protein</fullName>
    </submittedName>
</protein>
<dbReference type="SUPFAM" id="SSF81345">
    <property type="entry name" value="ABC transporter involved in vitamin B12 uptake, BtuC"/>
    <property type="match status" value="1"/>
</dbReference>
<keyword evidence="7 9" id="KW-0472">Membrane</keyword>
<dbReference type="Proteomes" id="UP000321577">
    <property type="component" value="Unassembled WGS sequence"/>
</dbReference>
<name>A0A512MGF5_9BACT</name>
<feature type="transmembrane region" description="Helical" evidence="9">
    <location>
        <begin position="270"/>
        <end position="289"/>
    </location>
</feature>
<keyword evidence="3 8" id="KW-0813">Transport</keyword>
<evidence type="ECO:0000256" key="7">
    <source>
        <dbReference type="ARBA" id="ARBA00023136"/>
    </source>
</evidence>
<dbReference type="AlphaFoldDB" id="A0A512MGF5"/>
<feature type="transmembrane region" description="Helical" evidence="9">
    <location>
        <begin position="63"/>
        <end position="83"/>
    </location>
</feature>
<organism evidence="10 11">
    <name type="scientific">Brevifollis gellanilyticus</name>
    <dbReference type="NCBI Taxonomy" id="748831"/>
    <lineage>
        <taxon>Bacteria</taxon>
        <taxon>Pseudomonadati</taxon>
        <taxon>Verrucomicrobiota</taxon>
        <taxon>Verrucomicrobiia</taxon>
        <taxon>Verrucomicrobiales</taxon>
        <taxon>Verrucomicrobiaceae</taxon>
    </lineage>
</organism>
<dbReference type="GO" id="GO:0043190">
    <property type="term" value="C:ATP-binding cassette (ABC) transporter complex"/>
    <property type="evidence" value="ECO:0007669"/>
    <property type="project" value="InterPro"/>
</dbReference>
<evidence type="ECO:0000313" key="10">
    <source>
        <dbReference type="EMBL" id="GEP45823.1"/>
    </source>
</evidence>
<dbReference type="PANTHER" id="PTHR30477">
    <property type="entry name" value="ABC-TRANSPORTER METAL-BINDING PROTEIN"/>
    <property type="match status" value="1"/>
</dbReference>
<proteinExistence type="inferred from homology"/>
<evidence type="ECO:0000256" key="8">
    <source>
        <dbReference type="RuleBase" id="RU003943"/>
    </source>
</evidence>
<dbReference type="InterPro" id="IPR037294">
    <property type="entry name" value="ABC_BtuC-like"/>
</dbReference>